<name>M1RZD7_VIBCE</name>
<dbReference type="EMBL" id="KC152961">
    <property type="protein sequence ID" value="AGG36638.1"/>
    <property type="molecule type" value="Genomic_DNA"/>
</dbReference>
<sequence>MEGGSLHRGERGLSSLWREGKVYYGITLPSSWREGLLCVVLPIVLMERGRLS</sequence>
<reference evidence="1" key="1">
    <citation type="journal article" date="2013" name="Nature">
        <title>A bacteriophage encodes its own CRISPR/Cas adaptive response to evade host innate immunity.</title>
        <authorList>
            <person name="Seed K.D."/>
            <person name="Lazinski D.W."/>
            <person name="Calderwood S.B."/>
            <person name="Camilli A."/>
        </authorList>
    </citation>
    <scope>NUCLEOTIDE SEQUENCE</scope>
    <source>
        <strain evidence="1">KS229</strain>
    </source>
</reference>
<dbReference type="AlphaFoldDB" id="M1RZD7"/>
<accession>M1RZD7</accession>
<organism evidence="1">
    <name type="scientific">Vibrio cholerae serotype O1 biovar El Tor</name>
    <dbReference type="NCBI Taxonomy" id="686"/>
    <lineage>
        <taxon>Bacteria</taxon>
        <taxon>Pseudomonadati</taxon>
        <taxon>Pseudomonadota</taxon>
        <taxon>Gammaproteobacteria</taxon>
        <taxon>Vibrionales</taxon>
        <taxon>Vibrionaceae</taxon>
        <taxon>Vibrio</taxon>
    </lineage>
</organism>
<protein>
    <submittedName>
        <fullName evidence="1">Uncharacterized protein</fullName>
    </submittedName>
</protein>
<evidence type="ECO:0000313" key="1">
    <source>
        <dbReference type="EMBL" id="AGG36638.1"/>
    </source>
</evidence>
<proteinExistence type="predicted"/>